<feature type="transmembrane region" description="Helical" evidence="6">
    <location>
        <begin position="38"/>
        <end position="57"/>
    </location>
</feature>
<keyword evidence="4 6" id="KW-1133">Transmembrane helix</keyword>
<gene>
    <name evidence="8" type="ORF">AbraCBS73388_002567</name>
</gene>
<dbReference type="InterPro" id="IPR036259">
    <property type="entry name" value="MFS_trans_sf"/>
</dbReference>
<dbReference type="PANTHER" id="PTHR43791">
    <property type="entry name" value="PERMEASE-RELATED"/>
    <property type="match status" value="1"/>
</dbReference>
<evidence type="ECO:0000256" key="2">
    <source>
        <dbReference type="ARBA" id="ARBA00022448"/>
    </source>
</evidence>
<dbReference type="AlphaFoldDB" id="A0A9W6DSU4"/>
<feature type="transmembrane region" description="Helical" evidence="6">
    <location>
        <begin position="428"/>
        <end position="452"/>
    </location>
</feature>
<dbReference type="Gene3D" id="1.20.1250.20">
    <property type="entry name" value="MFS general substrate transporter like domains"/>
    <property type="match status" value="2"/>
</dbReference>
<feature type="transmembrane region" description="Helical" evidence="6">
    <location>
        <begin position="77"/>
        <end position="97"/>
    </location>
</feature>
<accession>A0A9W6DSU4</accession>
<evidence type="ECO:0000259" key="7">
    <source>
        <dbReference type="PROSITE" id="PS50850"/>
    </source>
</evidence>
<dbReference type="PROSITE" id="PS50850">
    <property type="entry name" value="MFS"/>
    <property type="match status" value="1"/>
</dbReference>
<name>A0A9W6DSU4_9EURO</name>
<dbReference type="InterPro" id="IPR011701">
    <property type="entry name" value="MFS"/>
</dbReference>
<proteinExistence type="predicted"/>
<keyword evidence="2" id="KW-0813">Transport</keyword>
<evidence type="ECO:0000256" key="6">
    <source>
        <dbReference type="SAM" id="Phobius"/>
    </source>
</evidence>
<organism evidence="8 9">
    <name type="scientific">Aspergillus brasiliensis</name>
    <dbReference type="NCBI Taxonomy" id="319629"/>
    <lineage>
        <taxon>Eukaryota</taxon>
        <taxon>Fungi</taxon>
        <taxon>Dikarya</taxon>
        <taxon>Ascomycota</taxon>
        <taxon>Pezizomycotina</taxon>
        <taxon>Eurotiomycetes</taxon>
        <taxon>Eurotiomycetidae</taxon>
        <taxon>Eurotiales</taxon>
        <taxon>Aspergillaceae</taxon>
        <taxon>Aspergillus</taxon>
        <taxon>Aspergillus subgen. Circumdati</taxon>
    </lineage>
</organism>
<protein>
    <recommendedName>
        <fullName evidence="7">Major facilitator superfamily (MFS) profile domain-containing protein</fullName>
    </recommendedName>
</protein>
<feature type="transmembrane region" description="Helical" evidence="6">
    <location>
        <begin position="341"/>
        <end position="359"/>
    </location>
</feature>
<feature type="transmembrane region" description="Helical" evidence="6">
    <location>
        <begin position="104"/>
        <end position="123"/>
    </location>
</feature>
<comment type="caution">
    <text evidence="8">The sequence shown here is derived from an EMBL/GenBank/DDBJ whole genome shotgun (WGS) entry which is preliminary data.</text>
</comment>
<evidence type="ECO:0000256" key="1">
    <source>
        <dbReference type="ARBA" id="ARBA00004141"/>
    </source>
</evidence>
<dbReference type="PANTHER" id="PTHR43791:SF38">
    <property type="entry name" value="MAJOR FACILITATOR SUPERFAMILY (MFS) PROFILE DOMAIN-CONTAINING PROTEIN"/>
    <property type="match status" value="1"/>
</dbReference>
<feature type="transmembrane region" description="Helical" evidence="6">
    <location>
        <begin position="307"/>
        <end position="329"/>
    </location>
</feature>
<feature type="transmembrane region" description="Helical" evidence="6">
    <location>
        <begin position="398"/>
        <end position="416"/>
    </location>
</feature>
<dbReference type="GO" id="GO:0022857">
    <property type="term" value="F:transmembrane transporter activity"/>
    <property type="evidence" value="ECO:0007669"/>
    <property type="project" value="InterPro"/>
</dbReference>
<comment type="subcellular location">
    <subcellularLocation>
        <location evidence="1">Membrane</location>
        <topology evidence="1">Multi-pass membrane protein</topology>
    </subcellularLocation>
</comment>
<feature type="transmembrane region" description="Helical" evidence="6">
    <location>
        <begin position="365"/>
        <end position="386"/>
    </location>
</feature>
<dbReference type="GO" id="GO:0016020">
    <property type="term" value="C:membrane"/>
    <property type="evidence" value="ECO:0007669"/>
    <property type="project" value="UniProtKB-SubCell"/>
</dbReference>
<sequence length="472" mass="52365">MTEKEARDEKVESVLEHDDYVPGTHEERLLVRKIDRQLMPIIWLMYIFNYLDRTNIGNAQLAGMSRDLGMSSQDYDWALSIFFFGYVIFEVPSNMILARSKPSIFIPSIMVLWGSLCCVMAAVKNFPGIMALRFVLGCIEAGFSPGVLFLMSSWYTKAEQGRRYAIYWSAATASGAFGGILAGAITSGLDGAASLEGWRWLFIIEGLCTVVCSLAAFIFLFDFPENTKGFTDAERNLLIRRLEHDGQTDMASHGANPAPISSRQALLMALADWRLWGLVLVYSMIVGAGTISYYLPTLTGNLGYDSITAQYMTIPIYSVAVVFSIAGALSSDYFQERKYHICVFATVGCIASIVAAVILNPTVRYVMLCFMAAGIWTALPMILTWMGNAIQWPREKRAICFAIVNAIGNLSSVYGSRIWPDWDEPRHAVGFGVTAGFLFSAVVLAFALGCLFMRFPHDAYVRHQISRACDSN</sequence>
<keyword evidence="5 6" id="KW-0472">Membrane</keyword>
<keyword evidence="3 6" id="KW-0812">Transmembrane</keyword>
<feature type="domain" description="Major facilitator superfamily (MFS) profile" evidence="7">
    <location>
        <begin position="38"/>
        <end position="459"/>
    </location>
</feature>
<feature type="transmembrane region" description="Helical" evidence="6">
    <location>
        <begin position="273"/>
        <end position="295"/>
    </location>
</feature>
<reference evidence="8" key="1">
    <citation type="submission" date="2022-07" db="EMBL/GenBank/DDBJ databases">
        <title>Taxonomy of Aspergillus series Nigri: significant species reduction supported by multi-species coalescent approaches.</title>
        <authorList>
            <person name="Bian C."/>
            <person name="Kusuya Y."/>
            <person name="Sklenar F."/>
            <person name="D'hooge E."/>
            <person name="Yaguchi T."/>
            <person name="Takahashi H."/>
            <person name="Hubka V."/>
        </authorList>
    </citation>
    <scope>NUCLEOTIDE SEQUENCE</scope>
    <source>
        <strain evidence="8">CBS 733.88</strain>
    </source>
</reference>
<feature type="transmembrane region" description="Helical" evidence="6">
    <location>
        <begin position="197"/>
        <end position="221"/>
    </location>
</feature>
<feature type="transmembrane region" description="Helical" evidence="6">
    <location>
        <begin position="164"/>
        <end position="185"/>
    </location>
</feature>
<evidence type="ECO:0000313" key="8">
    <source>
        <dbReference type="EMBL" id="GKZ26480.1"/>
    </source>
</evidence>
<evidence type="ECO:0000256" key="5">
    <source>
        <dbReference type="ARBA" id="ARBA00023136"/>
    </source>
</evidence>
<dbReference type="InterPro" id="IPR020846">
    <property type="entry name" value="MFS_dom"/>
</dbReference>
<dbReference type="SUPFAM" id="SSF103473">
    <property type="entry name" value="MFS general substrate transporter"/>
    <property type="match status" value="1"/>
</dbReference>
<evidence type="ECO:0000256" key="3">
    <source>
        <dbReference type="ARBA" id="ARBA00022692"/>
    </source>
</evidence>
<evidence type="ECO:0000313" key="9">
    <source>
        <dbReference type="Proteomes" id="UP001143548"/>
    </source>
</evidence>
<dbReference type="Proteomes" id="UP001143548">
    <property type="component" value="Unassembled WGS sequence"/>
</dbReference>
<dbReference type="FunFam" id="1.20.1250.20:FF:000057">
    <property type="entry name" value="MFS general substrate transporter"/>
    <property type="match status" value="1"/>
</dbReference>
<dbReference type="Pfam" id="PF07690">
    <property type="entry name" value="MFS_1"/>
    <property type="match status" value="1"/>
</dbReference>
<dbReference type="EMBL" id="BROQ01000148">
    <property type="protein sequence ID" value="GKZ26480.1"/>
    <property type="molecule type" value="Genomic_DNA"/>
</dbReference>
<dbReference type="FunFam" id="1.20.1250.20:FF:000394">
    <property type="entry name" value="MFS general substrate transporter"/>
    <property type="match status" value="1"/>
</dbReference>
<feature type="transmembrane region" description="Helical" evidence="6">
    <location>
        <begin position="129"/>
        <end position="152"/>
    </location>
</feature>
<evidence type="ECO:0000256" key="4">
    <source>
        <dbReference type="ARBA" id="ARBA00022989"/>
    </source>
</evidence>